<name>A0A9P6KZX5_9MICR</name>
<organism evidence="8 9">
    <name type="scientific">Nosema granulosis</name>
    <dbReference type="NCBI Taxonomy" id="83296"/>
    <lineage>
        <taxon>Eukaryota</taxon>
        <taxon>Fungi</taxon>
        <taxon>Fungi incertae sedis</taxon>
        <taxon>Microsporidia</taxon>
        <taxon>Nosematidae</taxon>
        <taxon>Nosema</taxon>
    </lineage>
</organism>
<feature type="transmembrane region" description="Helical" evidence="6">
    <location>
        <begin position="284"/>
        <end position="305"/>
    </location>
</feature>
<evidence type="ECO:0000256" key="4">
    <source>
        <dbReference type="ARBA" id="ARBA00022989"/>
    </source>
</evidence>
<dbReference type="Pfam" id="PF01490">
    <property type="entry name" value="Aa_trans"/>
    <property type="match status" value="1"/>
</dbReference>
<comment type="similarity">
    <text evidence="2">Belongs to the amino acid/polyamine transporter 2 family.</text>
</comment>
<feature type="transmembrane region" description="Helical" evidence="6">
    <location>
        <begin position="325"/>
        <end position="344"/>
    </location>
</feature>
<dbReference type="OrthoDB" id="438545at2759"/>
<feature type="transmembrane region" description="Helical" evidence="6">
    <location>
        <begin position="80"/>
        <end position="106"/>
    </location>
</feature>
<protein>
    <submittedName>
        <fullName evidence="8">Vacuolar amino acid transporter 6</fullName>
    </submittedName>
</protein>
<sequence>MTSKLTVTTATITIITSMLGAGINFMPSAFESIGYIYAGFLMVFITLLTFFSLYAVSFAASKQKNTKNMTYSSIGYDKSYILGFSVDMSIVLSQFLVGLAFFNYVIELAVLFSSGLSKDDGDPKYKYYKLLFMSAIGAVFYMLSLKKDLSSLRFTSYAGVGSVMYLLCLMTFFNFFIKDKVCVGELKSKNNDYSSGVSKIILAMCCQVNMVKVYMEMEPKSTKNILIVSMVSALVGGVIYSAVGYFGYKVLGDEVIKQDLIKLFCKESSSINVFLANEYPKIKFLPSIAIVGAMVVLLGSFPLQLNPAAATIVKLFANERNAEKVRITSVTVMCGSMFLINLYPGLSLDVLLNIVGAIFNNALSFFFPCMYYILSCKKTGPITILSGFIIIFSVLAGSYILYNIIKDLVK</sequence>
<dbReference type="GO" id="GO:0016020">
    <property type="term" value="C:membrane"/>
    <property type="evidence" value="ECO:0007669"/>
    <property type="project" value="UniProtKB-SubCell"/>
</dbReference>
<evidence type="ECO:0000256" key="5">
    <source>
        <dbReference type="ARBA" id="ARBA00023136"/>
    </source>
</evidence>
<feature type="transmembrane region" description="Helical" evidence="6">
    <location>
        <begin position="126"/>
        <end position="145"/>
    </location>
</feature>
<comment type="caution">
    <text evidence="8">The sequence shown here is derived from an EMBL/GenBank/DDBJ whole genome shotgun (WGS) entry which is preliminary data.</text>
</comment>
<evidence type="ECO:0000313" key="8">
    <source>
        <dbReference type="EMBL" id="KAF9763745.1"/>
    </source>
</evidence>
<feature type="transmembrane region" description="Helical" evidence="6">
    <location>
        <begin position="385"/>
        <end position="405"/>
    </location>
</feature>
<keyword evidence="4 6" id="KW-1133">Transmembrane helix</keyword>
<feature type="transmembrane region" description="Helical" evidence="6">
    <location>
        <begin position="226"/>
        <end position="248"/>
    </location>
</feature>
<evidence type="ECO:0000256" key="6">
    <source>
        <dbReference type="SAM" id="Phobius"/>
    </source>
</evidence>
<keyword evidence="5 6" id="KW-0472">Membrane</keyword>
<dbReference type="AlphaFoldDB" id="A0A9P6KZX5"/>
<feature type="transmembrane region" description="Helical" evidence="6">
    <location>
        <begin position="350"/>
        <end position="373"/>
    </location>
</feature>
<dbReference type="PANTHER" id="PTHR22950">
    <property type="entry name" value="AMINO ACID TRANSPORTER"/>
    <property type="match status" value="1"/>
</dbReference>
<feature type="transmembrane region" description="Helical" evidence="6">
    <location>
        <begin position="36"/>
        <end position="59"/>
    </location>
</feature>
<dbReference type="Proteomes" id="UP000740883">
    <property type="component" value="Unassembled WGS sequence"/>
</dbReference>
<dbReference type="GO" id="GO:0015179">
    <property type="term" value="F:L-amino acid transmembrane transporter activity"/>
    <property type="evidence" value="ECO:0007669"/>
    <property type="project" value="TreeGrafter"/>
</dbReference>
<proteinExistence type="inferred from homology"/>
<dbReference type="InterPro" id="IPR013057">
    <property type="entry name" value="AA_transpt_TM"/>
</dbReference>
<accession>A0A9P6KZX5</accession>
<feature type="domain" description="Amino acid transporter transmembrane" evidence="7">
    <location>
        <begin position="4"/>
        <end position="405"/>
    </location>
</feature>
<keyword evidence="9" id="KW-1185">Reference proteome</keyword>
<evidence type="ECO:0000256" key="3">
    <source>
        <dbReference type="ARBA" id="ARBA00022692"/>
    </source>
</evidence>
<keyword evidence="3 6" id="KW-0812">Transmembrane</keyword>
<dbReference type="EMBL" id="SBJO01000056">
    <property type="protein sequence ID" value="KAF9763745.1"/>
    <property type="molecule type" value="Genomic_DNA"/>
</dbReference>
<evidence type="ECO:0000259" key="7">
    <source>
        <dbReference type="Pfam" id="PF01490"/>
    </source>
</evidence>
<gene>
    <name evidence="8" type="primary">AVT6</name>
    <name evidence="8" type="ORF">NGRA_1071</name>
</gene>
<evidence type="ECO:0000256" key="2">
    <source>
        <dbReference type="ARBA" id="ARBA00008066"/>
    </source>
</evidence>
<evidence type="ECO:0000313" key="9">
    <source>
        <dbReference type="Proteomes" id="UP000740883"/>
    </source>
</evidence>
<comment type="subcellular location">
    <subcellularLocation>
        <location evidence="1">Membrane</location>
        <topology evidence="1">Multi-pass membrane protein</topology>
    </subcellularLocation>
</comment>
<feature type="transmembrane region" description="Helical" evidence="6">
    <location>
        <begin position="157"/>
        <end position="177"/>
    </location>
</feature>
<evidence type="ECO:0000256" key="1">
    <source>
        <dbReference type="ARBA" id="ARBA00004141"/>
    </source>
</evidence>
<reference evidence="8 9" key="1">
    <citation type="journal article" date="2020" name="Genome Biol. Evol.">
        <title>Comparative genomics of strictly vertically transmitted, feminizing microsporidia endosymbionts of amphipod crustaceans.</title>
        <authorList>
            <person name="Cormier A."/>
            <person name="Chebbi M.A."/>
            <person name="Giraud I."/>
            <person name="Wattier R."/>
            <person name="Teixeira M."/>
            <person name="Gilbert C."/>
            <person name="Rigaud T."/>
            <person name="Cordaux R."/>
        </authorList>
    </citation>
    <scope>NUCLEOTIDE SEQUENCE [LARGE SCALE GENOMIC DNA]</scope>
    <source>
        <strain evidence="8 9">Ou3-Ou53</strain>
    </source>
</reference>